<sequence>MQKIARTAYLSAVVAGLGSLLAFTDGLVPFSESVQSPKIAAAIKVPTGFVTTIVAEDLPGARHMVVSKGGDLFVKLSKLKDGKGIYRLSDTNGDGVPDAKTGFGDYKGTGIFIKNGYLYASSNSEIFRYKLNEKEEVIDSEKPERLVSGMVDTGRDNSKSIALDDQGNIYVNIGSSNEACRETGTGKGMMPCPLLDTVGGIWRFKADQLNQTQKDGFRFATGLKNTVGLDWNRKTNSLFVLHHGRGQFHDFYPDFFTPQQSAVLPSETMYELHEGADAGWPYVYYDHFQKKKILSPEYGGDGKKTGGEKALNPVAAFPAHLGPNGLLFYTGKMFPAKYRDGAFVAFHGQNSDMKKGYFVAFIPFKNGKPAGPYEVFADNFAGIDLAKPSGPVQHRPCGLAQGPDGSLYVSDDLNGTIFRIAYAKK</sequence>
<evidence type="ECO:0000259" key="1">
    <source>
        <dbReference type="Pfam" id="PF22807"/>
    </source>
</evidence>
<protein>
    <submittedName>
        <fullName evidence="2">Sorbosone dehydrogenase</fullName>
    </submittedName>
</protein>
<dbReference type="EMBL" id="SMJU01000002">
    <property type="protein sequence ID" value="TDB68119.1"/>
    <property type="molecule type" value="Genomic_DNA"/>
</dbReference>
<dbReference type="Proteomes" id="UP000295706">
    <property type="component" value="Unassembled WGS sequence"/>
</dbReference>
<dbReference type="InterPro" id="IPR011041">
    <property type="entry name" value="Quinoprot_gluc/sorb_DH_b-prop"/>
</dbReference>
<comment type="caution">
    <text evidence="2">The sequence shown here is derived from an EMBL/GenBank/DDBJ whole genome shotgun (WGS) entry which is preliminary data.</text>
</comment>
<proteinExistence type="predicted"/>
<dbReference type="Gene3D" id="2.120.10.30">
    <property type="entry name" value="TolB, C-terminal domain"/>
    <property type="match status" value="1"/>
</dbReference>
<evidence type="ECO:0000313" key="3">
    <source>
        <dbReference type="Proteomes" id="UP000295706"/>
    </source>
</evidence>
<dbReference type="SUPFAM" id="SSF50952">
    <property type="entry name" value="Soluble quinoprotein glucose dehydrogenase"/>
    <property type="match status" value="1"/>
</dbReference>
<dbReference type="InterPro" id="IPR011042">
    <property type="entry name" value="6-blade_b-propeller_TolB-like"/>
</dbReference>
<feature type="domain" description="Pyrroloquinoline quinone-dependent pyranose dehydrogenase beta-propeller" evidence="1">
    <location>
        <begin position="308"/>
        <end position="421"/>
    </location>
</feature>
<accession>A0A4R4KN30</accession>
<name>A0A4R4KN30_9BACT</name>
<keyword evidence="3" id="KW-1185">Reference proteome</keyword>
<dbReference type="PANTHER" id="PTHR33546:SF1">
    <property type="entry name" value="LARGE, MULTIFUNCTIONAL SECRETED PROTEIN"/>
    <property type="match status" value="1"/>
</dbReference>
<dbReference type="RefSeq" id="WP_132114778.1">
    <property type="nucleotide sequence ID" value="NZ_SMJU01000002.1"/>
</dbReference>
<reference evidence="2 3" key="1">
    <citation type="submission" date="2019-02" db="EMBL/GenBank/DDBJ databases">
        <title>Arundinibacter roseus gen. nov., sp. nov., a new member of the family Cytophagaceae.</title>
        <authorList>
            <person name="Szuroczki S."/>
            <person name="Khayer B."/>
            <person name="Sproer C."/>
            <person name="Toumi M."/>
            <person name="Szabo A."/>
            <person name="Felfoldi T."/>
            <person name="Schumann P."/>
            <person name="Toth E."/>
        </authorList>
    </citation>
    <scope>NUCLEOTIDE SEQUENCE [LARGE SCALE GENOMIC DNA]</scope>
    <source>
        <strain evidence="2 3">DMA-k-7a</strain>
    </source>
</reference>
<dbReference type="OrthoDB" id="9811395at2"/>
<feature type="domain" description="Pyrroloquinoline quinone-dependent pyranose dehydrogenase beta-propeller" evidence="1">
    <location>
        <begin position="44"/>
        <end position="248"/>
    </location>
</feature>
<dbReference type="AlphaFoldDB" id="A0A4R4KN30"/>
<dbReference type="PANTHER" id="PTHR33546">
    <property type="entry name" value="LARGE, MULTIFUNCTIONAL SECRETED PROTEIN-RELATED"/>
    <property type="match status" value="1"/>
</dbReference>
<dbReference type="Pfam" id="PF22807">
    <property type="entry name" value="TrAA12"/>
    <property type="match status" value="2"/>
</dbReference>
<evidence type="ECO:0000313" key="2">
    <source>
        <dbReference type="EMBL" id="TDB68119.1"/>
    </source>
</evidence>
<dbReference type="InterPro" id="IPR054539">
    <property type="entry name" value="Beta-prop_PDH"/>
</dbReference>
<gene>
    <name evidence="2" type="ORF">EZE20_04130</name>
</gene>
<organism evidence="2 3">
    <name type="scientific">Arundinibacter roseus</name>
    <dbReference type="NCBI Taxonomy" id="2070510"/>
    <lineage>
        <taxon>Bacteria</taxon>
        <taxon>Pseudomonadati</taxon>
        <taxon>Bacteroidota</taxon>
        <taxon>Cytophagia</taxon>
        <taxon>Cytophagales</taxon>
        <taxon>Spirosomataceae</taxon>
        <taxon>Arundinibacter</taxon>
    </lineage>
</organism>